<feature type="compositionally biased region" description="Polar residues" evidence="1">
    <location>
        <begin position="128"/>
        <end position="145"/>
    </location>
</feature>
<keyword evidence="4" id="KW-1185">Reference proteome</keyword>
<evidence type="ECO:0000313" key="4">
    <source>
        <dbReference type="Proteomes" id="UP000076798"/>
    </source>
</evidence>
<evidence type="ECO:0000259" key="2">
    <source>
        <dbReference type="Pfam" id="PF17800"/>
    </source>
</evidence>
<sequence>MATLAFTSLAVCAIELSPSLPFRFKPLNNLRLTNASISETRNLDWTAVYIEHLDTIQLQSKRSTSSRRETCICWLKPGEEMNTTFDIVLSPEEEVTFSLRNSHGGREVSAVTLAGYYFHSELNGQFLSQTSLHGPPQSTLSTAPVPTSARDNPHGQYLSSLSTAPAPTSTRGEPQHVYTQKTVPSANTKQKAVPSPKETSGFKQGEISNIRDDREAAGKNASRKRKINEEHSEQKATNQRQQRQPEVSGPQAGINHAAKRNRSYSTDSREQPPPKRPRENKTTKPSEPIKAPPKARPVTRPPPPEPPQGAANSTVTAPLFYPEDSAGDNISGANIEQDVETLEHDRNLGPSICERDSALVDATDQHSAEVSSEGDPVDAIEASSIMGIGDHSGSEGIL</sequence>
<feature type="compositionally biased region" description="Polar residues" evidence="1">
    <location>
        <begin position="235"/>
        <end position="245"/>
    </location>
</feature>
<name>A0A165YIP9_9AGAM</name>
<feature type="compositionally biased region" description="Low complexity" evidence="1">
    <location>
        <begin position="158"/>
        <end position="170"/>
    </location>
</feature>
<dbReference type="InterPro" id="IPR041232">
    <property type="entry name" value="NPL"/>
</dbReference>
<gene>
    <name evidence="3" type="ORF">SISSUDRAFT_1066248</name>
</gene>
<feature type="compositionally biased region" description="Basic and acidic residues" evidence="1">
    <location>
        <begin position="341"/>
        <end position="367"/>
    </location>
</feature>
<dbReference type="EMBL" id="KV428251">
    <property type="protein sequence ID" value="KZT33290.1"/>
    <property type="molecule type" value="Genomic_DNA"/>
</dbReference>
<feature type="region of interest" description="Disordered" evidence="1">
    <location>
        <begin position="128"/>
        <end position="378"/>
    </location>
</feature>
<reference evidence="3 4" key="1">
    <citation type="journal article" date="2016" name="Mol. Biol. Evol.">
        <title>Comparative Genomics of Early-Diverging Mushroom-Forming Fungi Provides Insights into the Origins of Lignocellulose Decay Capabilities.</title>
        <authorList>
            <person name="Nagy L.G."/>
            <person name="Riley R."/>
            <person name="Tritt A."/>
            <person name="Adam C."/>
            <person name="Daum C."/>
            <person name="Floudas D."/>
            <person name="Sun H."/>
            <person name="Yadav J.S."/>
            <person name="Pangilinan J."/>
            <person name="Larsson K.H."/>
            <person name="Matsuura K."/>
            <person name="Barry K."/>
            <person name="Labutti K."/>
            <person name="Kuo R."/>
            <person name="Ohm R.A."/>
            <person name="Bhattacharya S.S."/>
            <person name="Shirouzu T."/>
            <person name="Yoshinaga Y."/>
            <person name="Martin F.M."/>
            <person name="Grigoriev I.V."/>
            <person name="Hibbett D.S."/>
        </authorList>
    </citation>
    <scope>NUCLEOTIDE SEQUENCE [LARGE SCALE GENOMIC DNA]</scope>
    <source>
        <strain evidence="3 4">HHB10207 ss-3</strain>
    </source>
</reference>
<accession>A0A165YIP9</accession>
<evidence type="ECO:0000256" key="1">
    <source>
        <dbReference type="SAM" id="MobiDB-lite"/>
    </source>
</evidence>
<dbReference type="Pfam" id="PF17800">
    <property type="entry name" value="NPL"/>
    <property type="match status" value="1"/>
</dbReference>
<feature type="compositionally biased region" description="Polar residues" evidence="1">
    <location>
        <begin position="177"/>
        <end position="190"/>
    </location>
</feature>
<dbReference type="Proteomes" id="UP000076798">
    <property type="component" value="Unassembled WGS sequence"/>
</dbReference>
<dbReference type="AlphaFoldDB" id="A0A165YIP9"/>
<organism evidence="3 4">
    <name type="scientific">Sistotremastrum suecicum HHB10207 ss-3</name>
    <dbReference type="NCBI Taxonomy" id="1314776"/>
    <lineage>
        <taxon>Eukaryota</taxon>
        <taxon>Fungi</taxon>
        <taxon>Dikarya</taxon>
        <taxon>Basidiomycota</taxon>
        <taxon>Agaricomycotina</taxon>
        <taxon>Agaricomycetes</taxon>
        <taxon>Sistotremastrales</taxon>
        <taxon>Sistotremastraceae</taxon>
        <taxon>Sistotremastrum</taxon>
    </lineage>
</organism>
<feature type="domain" description="Nucleoplasmin-like" evidence="2">
    <location>
        <begin position="13"/>
        <end position="117"/>
    </location>
</feature>
<protein>
    <recommendedName>
        <fullName evidence="2">Nucleoplasmin-like domain-containing protein</fullName>
    </recommendedName>
</protein>
<proteinExistence type="predicted"/>
<dbReference type="Gene3D" id="2.60.120.340">
    <property type="entry name" value="Nucleoplasmin core domain"/>
    <property type="match status" value="1"/>
</dbReference>
<feature type="compositionally biased region" description="Pro residues" evidence="1">
    <location>
        <begin position="290"/>
        <end position="307"/>
    </location>
</feature>
<feature type="compositionally biased region" description="Basic and acidic residues" evidence="1">
    <location>
        <begin position="267"/>
        <end position="284"/>
    </location>
</feature>
<evidence type="ECO:0000313" key="3">
    <source>
        <dbReference type="EMBL" id="KZT33290.1"/>
    </source>
</evidence>